<name>A0A1X3FND8_9BRAD</name>
<sequence length="106" mass="11223">MADPETPATSQGPVIISTSSSERAPIIYFDGASCFGHHNGAIQIELAANLLMPVGAAVRVDVVQTAHLRCSVAAALALREALEKALAMYQQGQQQPRPEEIPSVKN</sequence>
<dbReference type="Proteomes" id="UP000193553">
    <property type="component" value="Unassembled WGS sequence"/>
</dbReference>
<dbReference type="AlphaFoldDB" id="A0A1X3FND8"/>
<reference evidence="3 4" key="1">
    <citation type="submission" date="2017-03" db="EMBL/GenBank/DDBJ databases">
        <title>Whole genome sequences of fourteen strains of Bradyrhizobium canariense and one strain of Bradyrhizobium japonicum isolated from Lupinus (Papilionoideae: Genisteae) species in Algeria.</title>
        <authorList>
            <person name="Crovadore J."/>
            <person name="Chekireb D."/>
            <person name="Brachmann A."/>
            <person name="Chablais R."/>
            <person name="Cochard B."/>
            <person name="Lefort F."/>
        </authorList>
    </citation>
    <scope>NUCLEOTIDE SEQUENCE [LARGE SCALE GENOMIC DNA]</scope>
    <source>
        <strain evidence="1 3">UBMA195</strain>
        <strain evidence="2 4">UBMAN05</strain>
    </source>
</reference>
<accession>A0A1X3FND8</accession>
<keyword evidence="4" id="KW-1185">Reference proteome</keyword>
<organism evidence="1 3">
    <name type="scientific">Bradyrhizobium canariense</name>
    <dbReference type="NCBI Taxonomy" id="255045"/>
    <lineage>
        <taxon>Bacteria</taxon>
        <taxon>Pseudomonadati</taxon>
        <taxon>Pseudomonadota</taxon>
        <taxon>Alphaproteobacteria</taxon>
        <taxon>Hyphomicrobiales</taxon>
        <taxon>Nitrobacteraceae</taxon>
        <taxon>Bradyrhizobium</taxon>
    </lineage>
</organism>
<evidence type="ECO:0000313" key="3">
    <source>
        <dbReference type="Proteomes" id="UP000193553"/>
    </source>
</evidence>
<gene>
    <name evidence="2" type="ORF">BST63_15170</name>
    <name evidence="1" type="ORF">BSZ18_14910</name>
</gene>
<proteinExistence type="predicted"/>
<dbReference type="EMBL" id="NAFI01000169">
    <property type="protein sequence ID" value="OSJ11433.1"/>
    <property type="molecule type" value="Genomic_DNA"/>
</dbReference>
<dbReference type="EMBL" id="NAFK01000158">
    <property type="protein sequence ID" value="OSJ29249.1"/>
    <property type="molecule type" value="Genomic_DNA"/>
</dbReference>
<evidence type="ECO:0000313" key="4">
    <source>
        <dbReference type="Proteomes" id="UP000193884"/>
    </source>
</evidence>
<comment type="caution">
    <text evidence="1">The sequence shown here is derived from an EMBL/GenBank/DDBJ whole genome shotgun (WGS) entry which is preliminary data.</text>
</comment>
<dbReference type="RefSeq" id="WP_027565258.1">
    <property type="nucleotide sequence ID" value="NZ_NAFC01000159.1"/>
</dbReference>
<dbReference type="Proteomes" id="UP000193884">
    <property type="component" value="Unassembled WGS sequence"/>
</dbReference>
<evidence type="ECO:0000313" key="2">
    <source>
        <dbReference type="EMBL" id="OSJ29249.1"/>
    </source>
</evidence>
<evidence type="ECO:0008006" key="5">
    <source>
        <dbReference type="Google" id="ProtNLM"/>
    </source>
</evidence>
<protein>
    <recommendedName>
        <fullName evidence="5">DUF3467 domain-containing protein</fullName>
    </recommendedName>
</protein>
<dbReference type="OrthoDB" id="8235469at2"/>
<evidence type="ECO:0000313" key="1">
    <source>
        <dbReference type="EMBL" id="OSJ11433.1"/>
    </source>
</evidence>